<dbReference type="GeneID" id="93571727"/>
<dbReference type="EMBL" id="KV878680">
    <property type="protein sequence ID" value="OJJ76469.1"/>
    <property type="molecule type" value="Genomic_DNA"/>
</dbReference>
<gene>
    <name evidence="2" type="ORF">ASPBRDRAFT_145383</name>
</gene>
<accession>A0A1L9UY26</accession>
<evidence type="ECO:0000313" key="3">
    <source>
        <dbReference type="Proteomes" id="UP000184499"/>
    </source>
</evidence>
<keyword evidence="3" id="KW-1185">Reference proteome</keyword>
<feature type="non-terminal residue" evidence="2">
    <location>
        <position position="497"/>
    </location>
</feature>
<evidence type="ECO:0000313" key="2">
    <source>
        <dbReference type="EMBL" id="OJJ76469.1"/>
    </source>
</evidence>
<dbReference type="OrthoDB" id="2520703at2759"/>
<feature type="compositionally biased region" description="Acidic residues" evidence="1">
    <location>
        <begin position="431"/>
        <end position="452"/>
    </location>
</feature>
<protein>
    <recommendedName>
        <fullName evidence="4">F-box domain-containing protein</fullName>
    </recommendedName>
</protein>
<feature type="region of interest" description="Disordered" evidence="1">
    <location>
        <begin position="429"/>
        <end position="452"/>
    </location>
</feature>
<dbReference type="Proteomes" id="UP000184499">
    <property type="component" value="Unassembled WGS sequence"/>
</dbReference>
<organism evidence="2 3">
    <name type="scientific">Aspergillus brasiliensis (strain CBS 101740 / IMI 381727 / IBT 21946)</name>
    <dbReference type="NCBI Taxonomy" id="767769"/>
    <lineage>
        <taxon>Eukaryota</taxon>
        <taxon>Fungi</taxon>
        <taxon>Dikarya</taxon>
        <taxon>Ascomycota</taxon>
        <taxon>Pezizomycotina</taxon>
        <taxon>Eurotiomycetes</taxon>
        <taxon>Eurotiomycetidae</taxon>
        <taxon>Eurotiales</taxon>
        <taxon>Aspergillaceae</taxon>
        <taxon>Aspergillus</taxon>
        <taxon>Aspergillus subgen. Circumdati</taxon>
    </lineage>
</organism>
<sequence>MQSLPIEILEMIGKWIALDNEGFKPVGKKTLLALSMCCRQFYKIFEPILYYHLDLGSNPNRHDIHLIIRLWKHPKLADRVRSLRLSWGYETIYINDADDDEHEEFAEFLPEALKEMFTFEEELIKTRWMDGLLGFVTEAWLGLLLVRLTRLETISMDLSCSAMLVNHLLNKAAKRERPFHKSPPFPFLRNAIVRSDAGWSSGEEGISECLITPFFHFQNVHSIIGQSVWASRQPAQNANHALQDIASPGSVKSISVSQLWECSGSLTWFGACRELECLSLGLSLHPEEYGVSVPFDPRVLNRALLPFKDTLKHLEVTYDRWYNRCLELGSGRSIPEDNIPFESFREFSALEHLGVRHAHLVRIFQDSPVKKHKVGRLIDRLPSSLQTLVVYDVLLKDPGLLSELLTVIRNRNLFPHLKILQLFNTHPDDWSASEDETTEEESIEDETTEDEATVGLSFLLEGNDKEYVSPAKLARECRARGIDMGRDFGEATDSETE</sequence>
<evidence type="ECO:0000256" key="1">
    <source>
        <dbReference type="SAM" id="MobiDB-lite"/>
    </source>
</evidence>
<dbReference type="OMA" id="EDNIPFE"/>
<dbReference type="AlphaFoldDB" id="A0A1L9UY26"/>
<name>A0A1L9UY26_ASPBC</name>
<evidence type="ECO:0008006" key="4">
    <source>
        <dbReference type="Google" id="ProtNLM"/>
    </source>
</evidence>
<proteinExistence type="predicted"/>
<dbReference type="RefSeq" id="XP_067483716.1">
    <property type="nucleotide sequence ID" value="XM_067619239.1"/>
</dbReference>
<dbReference type="VEuPathDB" id="FungiDB:ASPBRDRAFT_145383"/>
<reference evidence="3" key="1">
    <citation type="journal article" date="2017" name="Genome Biol.">
        <title>Comparative genomics reveals high biological diversity and specific adaptations in the industrially and medically important fungal genus Aspergillus.</title>
        <authorList>
            <person name="de Vries R.P."/>
            <person name="Riley R."/>
            <person name="Wiebenga A."/>
            <person name="Aguilar-Osorio G."/>
            <person name="Amillis S."/>
            <person name="Uchima C.A."/>
            <person name="Anderluh G."/>
            <person name="Asadollahi M."/>
            <person name="Askin M."/>
            <person name="Barry K."/>
            <person name="Battaglia E."/>
            <person name="Bayram O."/>
            <person name="Benocci T."/>
            <person name="Braus-Stromeyer S.A."/>
            <person name="Caldana C."/>
            <person name="Canovas D."/>
            <person name="Cerqueira G.C."/>
            <person name="Chen F."/>
            <person name="Chen W."/>
            <person name="Choi C."/>
            <person name="Clum A."/>
            <person name="Dos Santos R.A."/>
            <person name="Damasio A.R."/>
            <person name="Diallinas G."/>
            <person name="Emri T."/>
            <person name="Fekete E."/>
            <person name="Flipphi M."/>
            <person name="Freyberg S."/>
            <person name="Gallo A."/>
            <person name="Gournas C."/>
            <person name="Habgood R."/>
            <person name="Hainaut M."/>
            <person name="Harispe M.L."/>
            <person name="Henrissat B."/>
            <person name="Hilden K.S."/>
            <person name="Hope R."/>
            <person name="Hossain A."/>
            <person name="Karabika E."/>
            <person name="Karaffa L."/>
            <person name="Karanyi Z."/>
            <person name="Krasevec N."/>
            <person name="Kuo A."/>
            <person name="Kusch H."/>
            <person name="LaButti K."/>
            <person name="Lagendijk E.L."/>
            <person name="Lapidus A."/>
            <person name="Levasseur A."/>
            <person name="Lindquist E."/>
            <person name="Lipzen A."/>
            <person name="Logrieco A.F."/>
            <person name="MacCabe A."/>
            <person name="Maekelae M.R."/>
            <person name="Malavazi I."/>
            <person name="Melin P."/>
            <person name="Meyer V."/>
            <person name="Mielnichuk N."/>
            <person name="Miskei M."/>
            <person name="Molnar A.P."/>
            <person name="Mule G."/>
            <person name="Ngan C.Y."/>
            <person name="Orejas M."/>
            <person name="Orosz E."/>
            <person name="Ouedraogo J.P."/>
            <person name="Overkamp K.M."/>
            <person name="Park H.-S."/>
            <person name="Perrone G."/>
            <person name="Piumi F."/>
            <person name="Punt P.J."/>
            <person name="Ram A.F."/>
            <person name="Ramon A."/>
            <person name="Rauscher S."/>
            <person name="Record E."/>
            <person name="Riano-Pachon D.M."/>
            <person name="Robert V."/>
            <person name="Roehrig J."/>
            <person name="Ruller R."/>
            <person name="Salamov A."/>
            <person name="Salih N.S."/>
            <person name="Samson R.A."/>
            <person name="Sandor E."/>
            <person name="Sanguinetti M."/>
            <person name="Schuetze T."/>
            <person name="Sepcic K."/>
            <person name="Shelest E."/>
            <person name="Sherlock G."/>
            <person name="Sophianopoulou V."/>
            <person name="Squina F.M."/>
            <person name="Sun H."/>
            <person name="Susca A."/>
            <person name="Todd R.B."/>
            <person name="Tsang A."/>
            <person name="Unkles S.E."/>
            <person name="van de Wiele N."/>
            <person name="van Rossen-Uffink D."/>
            <person name="Oliveira J.V."/>
            <person name="Vesth T.C."/>
            <person name="Visser J."/>
            <person name="Yu J.-H."/>
            <person name="Zhou M."/>
            <person name="Andersen M.R."/>
            <person name="Archer D.B."/>
            <person name="Baker S.E."/>
            <person name="Benoit I."/>
            <person name="Brakhage A.A."/>
            <person name="Braus G.H."/>
            <person name="Fischer R."/>
            <person name="Frisvad J.C."/>
            <person name="Goldman G.H."/>
            <person name="Houbraken J."/>
            <person name="Oakley B."/>
            <person name="Pocsi I."/>
            <person name="Scazzocchio C."/>
            <person name="Seiboth B."/>
            <person name="vanKuyk P.A."/>
            <person name="Wortman J."/>
            <person name="Dyer P.S."/>
            <person name="Grigoriev I.V."/>
        </authorList>
    </citation>
    <scope>NUCLEOTIDE SEQUENCE [LARGE SCALE GENOMIC DNA]</scope>
    <source>
        <strain evidence="3">CBS 101740 / IMI 381727 / IBT 21946</strain>
    </source>
</reference>